<evidence type="ECO:0000256" key="4">
    <source>
        <dbReference type="ARBA" id="ARBA00022490"/>
    </source>
</evidence>
<dbReference type="InterPro" id="IPR034743">
    <property type="entry name" value="RH1"/>
</dbReference>
<evidence type="ECO:0000259" key="17">
    <source>
        <dbReference type="PROSITE" id="PS51776"/>
    </source>
</evidence>
<evidence type="ECO:0000256" key="12">
    <source>
        <dbReference type="ARBA" id="ARBA00075367"/>
    </source>
</evidence>
<dbReference type="Gene3D" id="1.20.5.1000">
    <property type="entry name" value="arf6 gtpase in complex with a specific effector, jip4"/>
    <property type="match status" value="1"/>
</dbReference>
<evidence type="ECO:0000256" key="7">
    <source>
        <dbReference type="ARBA" id="ARBA00023054"/>
    </source>
</evidence>
<evidence type="ECO:0000256" key="2">
    <source>
        <dbReference type="ARBA" id="ARBA00004656"/>
    </source>
</evidence>
<evidence type="ECO:0000256" key="14">
    <source>
        <dbReference type="ARBA" id="ARBA00078388"/>
    </source>
</evidence>
<feature type="domain" description="RH1" evidence="17">
    <location>
        <begin position="6"/>
        <end position="94"/>
    </location>
</feature>
<keyword evidence="7 15" id="KW-0175">Coiled coil</keyword>
<evidence type="ECO:0000256" key="11">
    <source>
        <dbReference type="ARBA" id="ARBA00071160"/>
    </source>
</evidence>
<evidence type="ECO:0000256" key="3">
    <source>
        <dbReference type="ARBA" id="ARBA00009866"/>
    </source>
</evidence>
<keyword evidence="8" id="KW-0472">Membrane</keyword>
<feature type="domain" description="RH2" evidence="18">
    <location>
        <begin position="373"/>
        <end position="477"/>
    </location>
</feature>
<reference evidence="19" key="3">
    <citation type="submission" date="2025-09" db="UniProtKB">
        <authorList>
            <consortium name="Ensembl"/>
        </authorList>
    </citation>
    <scope>IDENTIFICATION</scope>
</reference>
<dbReference type="GO" id="GO:0048471">
    <property type="term" value="C:perinuclear region of cytoplasm"/>
    <property type="evidence" value="ECO:0007669"/>
    <property type="project" value="UniProtKB-SubCell"/>
</dbReference>
<dbReference type="InterPro" id="IPR034744">
    <property type="entry name" value="RH2"/>
</dbReference>
<evidence type="ECO:0000256" key="1">
    <source>
        <dbReference type="ARBA" id="ARBA00004556"/>
    </source>
</evidence>
<evidence type="ECO:0000256" key="16">
    <source>
        <dbReference type="SAM" id="MobiDB-lite"/>
    </source>
</evidence>
<dbReference type="GO" id="GO:0019894">
    <property type="term" value="F:kinesin binding"/>
    <property type="evidence" value="ECO:0007669"/>
    <property type="project" value="TreeGrafter"/>
</dbReference>
<dbReference type="FunFam" id="2.130.10.10:FF:000700">
    <property type="entry name" value="Sperm-associated antigen 9a"/>
    <property type="match status" value="1"/>
</dbReference>
<dbReference type="GO" id="GO:0030159">
    <property type="term" value="F:signaling receptor complex adaptor activity"/>
    <property type="evidence" value="ECO:0007669"/>
    <property type="project" value="TreeGrafter"/>
</dbReference>
<evidence type="ECO:0000256" key="5">
    <source>
        <dbReference type="ARBA" id="ARBA00022553"/>
    </source>
</evidence>
<accession>A0A8C9VS97</accession>
<sequence length="1124" mass="124584">MELEDGVVYQDDPGTSAMMSERVSGLASSIYREFERLIGKYDEDVVKELMPLVVAVLENLDSVFAENQEHEVELELLKEDNEQLITQYEREKALRKHAEEKFIEFEDSQEQEKKDLQMRVETLESQARQLELKTKNYADQISRLEEREAELKKEYNSLHQRHTEMIHNYMEHLERTKLQQHAGGEPTDAGTMGRPELYVVLEKSFFVHVSLCWYPCSSDTNSNLIPFVCLSSTPTKGIENMAFDRNTESLFEELSSAGTDLIGDVDEGADLLGMGREVEHLIQENTQLLETKNALNVVKNDLIAQVDELSCEKEVLQGELEAVKQAKSKLEERNKELEEELKNCSGAAVVGHGGWLVHCALMNLQSDVPTAQRKRFTRVEMARVLMERNQYKERLMELQEAVRWTEMIRASRENPALSEKKKSSIWQFFSRLFSSSGTATKKPEAPVNVKYNAPTSHIVPSVKRRSSTLSQLPSDKSKAFDFLNEDLASRREQKRAQYRQVKAHVQKEDGRVQACGWSLPQKYKVSVTNGGQADKMKNLPVPVYLRPLDEKDASMKLWCAAGVNLSGGKTRDGGSIVGASVFYSDVAGADRMISGCWQEQEKELRQHEELSSLVWICTSTHSTTKVIVIDANQPANILENFFVCNSHVLCIASVPGWSSTDYPAGEEVMASGSSVGSEGTLGGITVVGCTADGGGAIPQTVCTSVSAPPEPSAHGDTGAQLSAEEATEATEASAGTGEEGEGLDMSQPGIYTEHVFTDPLGVQDPADPQSSVYVHSSVAQWRKCLHSIKLKDSVLGIVHVKGRVLVALADGTLAIFHRGVDGQWDLTNYHLLDLGRPHHSIRCMTVVHDKVWCGYRNKIYVVQPKAMKIEKSFDAHPRKESQVRQLAWVGDGIWVSIRLDSTLRLFHAHTYQHLQDVDIEPYVSKMLGTGKLGFSFVRITALMVSCNRLWVGTGNGVIISIPLTETVILQQGRFMGLRVNKVTAGTGSRPGSVIRVYGDDNSDKVTPGTYVPYCSMAHAQLCFHGHRDAVKFFAAVPGQVTPLPGAAGDTGSEKPAAVSSDTPSQEPVKSVLVMSGGEGYIDFRMGDEGGETEELDEPTLKLQPFLAKAERSHLIVWQVMVSEE</sequence>
<dbReference type="GO" id="GO:0008432">
    <property type="term" value="F:JUN kinase binding"/>
    <property type="evidence" value="ECO:0007669"/>
    <property type="project" value="TreeGrafter"/>
</dbReference>
<dbReference type="Ensembl" id="ENSSFOT00015074639.1">
    <property type="protein sequence ID" value="ENSSFOP00015064021.1"/>
    <property type="gene ID" value="ENSSFOG00015022470.2"/>
</dbReference>
<evidence type="ECO:0000256" key="15">
    <source>
        <dbReference type="SAM" id="Coils"/>
    </source>
</evidence>
<evidence type="ECO:0000256" key="13">
    <source>
        <dbReference type="ARBA" id="ARBA00077184"/>
    </source>
</evidence>
<dbReference type="OrthoDB" id="10256043at2759"/>
<dbReference type="PROSITE" id="PS51777">
    <property type="entry name" value="RH2"/>
    <property type="match status" value="1"/>
</dbReference>
<feature type="region of interest" description="Disordered" evidence="16">
    <location>
        <begin position="1044"/>
        <end position="1067"/>
    </location>
</feature>
<dbReference type="PANTHER" id="PTHR13886:SF2">
    <property type="entry name" value="C-JUN-AMINO-TERMINAL KINASE-INTERACTING PROTEIN 4"/>
    <property type="match status" value="1"/>
</dbReference>
<name>A0A8C9VS97_SCLFO</name>
<dbReference type="AlphaFoldDB" id="A0A8C9VS97"/>
<organism evidence="19 20">
    <name type="scientific">Scleropages formosus</name>
    <name type="common">Asian bonytongue</name>
    <name type="synonym">Osteoglossum formosum</name>
    <dbReference type="NCBI Taxonomy" id="113540"/>
    <lineage>
        <taxon>Eukaryota</taxon>
        <taxon>Metazoa</taxon>
        <taxon>Chordata</taxon>
        <taxon>Craniata</taxon>
        <taxon>Vertebrata</taxon>
        <taxon>Euteleostomi</taxon>
        <taxon>Actinopterygii</taxon>
        <taxon>Neopterygii</taxon>
        <taxon>Teleostei</taxon>
        <taxon>Osteoglossocephala</taxon>
        <taxon>Osteoglossomorpha</taxon>
        <taxon>Osteoglossiformes</taxon>
        <taxon>Osteoglossidae</taxon>
        <taxon>Scleropages</taxon>
    </lineage>
</organism>
<reference evidence="19 20" key="1">
    <citation type="submission" date="2019-04" db="EMBL/GenBank/DDBJ databases">
        <authorList>
            <consortium name="Wellcome Sanger Institute Data Sharing"/>
        </authorList>
    </citation>
    <scope>NUCLEOTIDE SEQUENCE [LARGE SCALE GENOMIC DNA]</scope>
</reference>
<evidence type="ECO:0000256" key="8">
    <source>
        <dbReference type="ARBA" id="ARBA00023136"/>
    </source>
</evidence>
<keyword evidence="6" id="KW-0007">Acetylation</keyword>
<reference evidence="19" key="2">
    <citation type="submission" date="2025-08" db="UniProtKB">
        <authorList>
            <consortium name="Ensembl"/>
        </authorList>
    </citation>
    <scope>IDENTIFICATION</scope>
</reference>
<dbReference type="Gene3D" id="1.20.58.1770">
    <property type="match status" value="1"/>
</dbReference>
<keyword evidence="20" id="KW-1185">Reference proteome</keyword>
<dbReference type="Pfam" id="PF09744">
    <property type="entry name" value="RH1"/>
    <property type="match status" value="1"/>
</dbReference>
<dbReference type="GO" id="GO:0005829">
    <property type="term" value="C:cytosol"/>
    <property type="evidence" value="ECO:0007669"/>
    <property type="project" value="UniProtKB-ARBA"/>
</dbReference>
<comment type="similarity">
    <text evidence="3">Belongs to the JIP scaffold family.</text>
</comment>
<keyword evidence="9" id="KW-0458">Lysosome</keyword>
<dbReference type="Gene3D" id="2.130.10.10">
    <property type="entry name" value="YVTN repeat-like/Quinoprotein amine dehydrogenase"/>
    <property type="match status" value="1"/>
</dbReference>
<dbReference type="SUPFAM" id="SSF50978">
    <property type="entry name" value="WD40 repeat-like"/>
    <property type="match status" value="1"/>
</dbReference>
<dbReference type="InterPro" id="IPR032486">
    <property type="entry name" value="JIP_LZII"/>
</dbReference>
<dbReference type="InterPro" id="IPR036322">
    <property type="entry name" value="WD40_repeat_dom_sf"/>
</dbReference>
<dbReference type="PROSITE" id="PS51776">
    <property type="entry name" value="RH1"/>
    <property type="match status" value="1"/>
</dbReference>
<feature type="coiled-coil region" evidence="15">
    <location>
        <begin position="299"/>
        <end position="347"/>
    </location>
</feature>
<evidence type="ECO:0000256" key="10">
    <source>
        <dbReference type="ARBA" id="ARBA00056878"/>
    </source>
</evidence>
<dbReference type="PANTHER" id="PTHR13886">
    <property type="entry name" value="JNK/SAPK-ASSOCIATED PROTEIN"/>
    <property type="match status" value="1"/>
</dbReference>
<protein>
    <recommendedName>
        <fullName evidence="11">C-Jun-amino-terminal kinase-interacting protein 4</fullName>
    </recommendedName>
    <alternativeName>
        <fullName evidence="13">JNK-associated leucine-zipper protein</fullName>
    </alternativeName>
    <alternativeName>
        <fullName evidence="14">Mitogen-activated protein kinase 8-interacting protein 4</fullName>
    </alternativeName>
    <alternativeName>
        <fullName evidence="12">Sperm-associated antigen 9</fullName>
    </alternativeName>
</protein>
<dbReference type="GeneTree" id="ENSGT00940000153496"/>
<keyword evidence="4" id="KW-0963">Cytoplasm</keyword>
<feature type="coiled-coil region" evidence="15">
    <location>
        <begin position="60"/>
        <end position="161"/>
    </location>
</feature>
<dbReference type="FunFam" id="1.20.5.1000:FF:000001">
    <property type="entry name" value="C-Jun-amino-terminal kinase-interacting protein 3 isoform X2"/>
    <property type="match status" value="1"/>
</dbReference>
<evidence type="ECO:0000313" key="19">
    <source>
        <dbReference type="Ensembl" id="ENSSFOP00015064021.1"/>
    </source>
</evidence>
<dbReference type="Pfam" id="PF16471">
    <property type="entry name" value="JIP_LZII"/>
    <property type="match status" value="1"/>
</dbReference>
<evidence type="ECO:0000256" key="9">
    <source>
        <dbReference type="ARBA" id="ARBA00023228"/>
    </source>
</evidence>
<evidence type="ECO:0000259" key="18">
    <source>
        <dbReference type="PROSITE" id="PS51777"/>
    </source>
</evidence>
<feature type="region of interest" description="Disordered" evidence="16">
    <location>
        <begin position="705"/>
        <end position="746"/>
    </location>
</feature>
<evidence type="ECO:0000256" key="6">
    <source>
        <dbReference type="ARBA" id="ARBA00022990"/>
    </source>
</evidence>
<dbReference type="InterPro" id="IPR015943">
    <property type="entry name" value="WD40/YVTN_repeat-like_dom_sf"/>
</dbReference>
<keyword evidence="5" id="KW-0597">Phosphoprotein</keyword>
<dbReference type="Proteomes" id="UP000694397">
    <property type="component" value="Chromosome 20"/>
</dbReference>
<gene>
    <name evidence="19" type="primary">SPAG9</name>
</gene>
<proteinExistence type="inferred from homology"/>
<dbReference type="Pfam" id="PF19056">
    <property type="entry name" value="WD40_2"/>
    <property type="match status" value="1"/>
</dbReference>
<dbReference type="GO" id="GO:0005078">
    <property type="term" value="F:MAP-kinase scaffold activity"/>
    <property type="evidence" value="ECO:0007669"/>
    <property type="project" value="InterPro"/>
</dbReference>
<dbReference type="GO" id="GO:0005765">
    <property type="term" value="C:lysosomal membrane"/>
    <property type="evidence" value="ECO:0007669"/>
    <property type="project" value="UniProtKB-SubCell"/>
</dbReference>
<dbReference type="InterPro" id="IPR039911">
    <property type="entry name" value="JIP3/JIP4"/>
</dbReference>
<dbReference type="GO" id="GO:0016192">
    <property type="term" value="P:vesicle-mediated transport"/>
    <property type="evidence" value="ECO:0007669"/>
    <property type="project" value="TreeGrafter"/>
</dbReference>
<dbReference type="FunFam" id="1.20.58.1770:FF:000001">
    <property type="entry name" value="C-Jun-amino-terminal kinase-interacting protein 3 isoform X1"/>
    <property type="match status" value="1"/>
</dbReference>
<comment type="subcellular location">
    <subcellularLocation>
        <location evidence="1">Cytoplasm</location>
        <location evidence="1">Perinuclear region</location>
    </subcellularLocation>
    <subcellularLocation>
        <location evidence="2">Lysosome membrane</location>
    </subcellularLocation>
</comment>
<evidence type="ECO:0000313" key="20">
    <source>
        <dbReference type="Proteomes" id="UP000694397"/>
    </source>
</evidence>
<comment type="function">
    <text evidence="10">The JNK-interacting protein (JIP) group of scaffold proteins selectively mediates JNK signaling by aggregating specific components of the MAPK cascade to form a functional JNK signaling module. Regulates lysosomal positioning by acting as an adapter protein which links PIP4P1-positive lysosomes to the dynein-dynactin complex. Assists PIKFYVE selective functionality in microtubule-based endosome-to-TGN trafficking.</text>
</comment>